<protein>
    <recommendedName>
        <fullName evidence="1">GCN5-related N-acetyltransferase Rv2170-like domain-containing protein</fullName>
    </recommendedName>
</protein>
<keyword evidence="3" id="KW-1185">Reference proteome</keyword>
<dbReference type="Pfam" id="PF08445">
    <property type="entry name" value="FR47"/>
    <property type="match status" value="1"/>
</dbReference>
<sequence>MPPTSTQIHHHPLLSPSSEETISQALTILRPHLPISLPLYRRLQSGRFFPATTLLTNLPSLTTTPPPSAPWLLAFVDRTCRPETEIWLFGSWELLHPSTDLTPEHQHLITTLLKSLVHKIKSFPLPTSLHADALSSSAPPIDGSVQPDSSGLSRTEYTSHFHDSSLTLWGAVHSRTAHLLQAAGVIRSPVGAGEGGGMVPNSTFVFDLEDGSVSMGVDGMVLPEGLVWGKLQWEDFKLVRSRTQIPRQDRTLAGLPCVAILDVRDVTSTAGGADERVEGRGKPVGWAFVGLDGSLTTLHVEAEWRRRGLAQAITAKLFNEEMERLWEEGVKRWAHGYVVEGNVASEGLCRSLGGRKVWDAFWVRVDLNAVGEEGEE</sequence>
<accession>A0A1X7RVL7</accession>
<dbReference type="InterPro" id="IPR016181">
    <property type="entry name" value="Acyl_CoA_acyltransferase"/>
</dbReference>
<dbReference type="AlphaFoldDB" id="A0A1X7RVL7"/>
<dbReference type="GO" id="GO:0016747">
    <property type="term" value="F:acyltransferase activity, transferring groups other than amino-acyl groups"/>
    <property type="evidence" value="ECO:0007669"/>
    <property type="project" value="InterPro"/>
</dbReference>
<dbReference type="Gene3D" id="3.40.630.30">
    <property type="match status" value="1"/>
</dbReference>
<proteinExistence type="predicted"/>
<evidence type="ECO:0000313" key="2">
    <source>
        <dbReference type="EMBL" id="SMQ51280.1"/>
    </source>
</evidence>
<evidence type="ECO:0000313" key="3">
    <source>
        <dbReference type="Proteomes" id="UP000215127"/>
    </source>
</evidence>
<feature type="domain" description="GCN5-related N-acetyltransferase Rv2170-like" evidence="1">
    <location>
        <begin position="281"/>
        <end position="363"/>
    </location>
</feature>
<dbReference type="CDD" id="cd04301">
    <property type="entry name" value="NAT_SF"/>
    <property type="match status" value="1"/>
</dbReference>
<dbReference type="SUPFAM" id="SSF55729">
    <property type="entry name" value="Acyl-CoA N-acyltransferases (Nat)"/>
    <property type="match status" value="1"/>
</dbReference>
<dbReference type="PANTHER" id="PTHR20958:SF6">
    <property type="entry name" value="GLYCINE N-ACYLTRANSFERASE-LIKE PROTEIN"/>
    <property type="match status" value="1"/>
</dbReference>
<dbReference type="PANTHER" id="PTHR20958">
    <property type="entry name" value="GLYCINE N-ACYLTRANSFERASE-LIKE PROTEIN"/>
    <property type="match status" value="1"/>
</dbReference>
<organism evidence="2 3">
    <name type="scientific">Zymoseptoria tritici (strain ST99CH_3D7)</name>
    <dbReference type="NCBI Taxonomy" id="1276538"/>
    <lineage>
        <taxon>Eukaryota</taxon>
        <taxon>Fungi</taxon>
        <taxon>Dikarya</taxon>
        <taxon>Ascomycota</taxon>
        <taxon>Pezizomycotina</taxon>
        <taxon>Dothideomycetes</taxon>
        <taxon>Dothideomycetidae</taxon>
        <taxon>Mycosphaerellales</taxon>
        <taxon>Mycosphaerellaceae</taxon>
        <taxon>Zymoseptoria</taxon>
    </lineage>
</organism>
<evidence type="ECO:0000259" key="1">
    <source>
        <dbReference type="Pfam" id="PF08445"/>
    </source>
</evidence>
<gene>
    <name evidence="2" type="ORF">ZT3D7_G6433</name>
</gene>
<dbReference type="Proteomes" id="UP000215127">
    <property type="component" value="Chromosome 5"/>
</dbReference>
<dbReference type="InterPro" id="IPR053225">
    <property type="entry name" value="Acyl-CoA_N-acyltransferase"/>
</dbReference>
<reference evidence="2 3" key="1">
    <citation type="submission" date="2016-06" db="EMBL/GenBank/DDBJ databases">
        <authorList>
            <person name="Kjaerup R.B."/>
            <person name="Dalgaard T.S."/>
            <person name="Juul-Madsen H.R."/>
        </authorList>
    </citation>
    <scope>NUCLEOTIDE SEQUENCE [LARGE SCALE GENOMIC DNA]</scope>
</reference>
<dbReference type="EMBL" id="LT853696">
    <property type="protein sequence ID" value="SMQ51280.1"/>
    <property type="molecule type" value="Genomic_DNA"/>
</dbReference>
<name>A0A1X7RVL7_ZYMT9</name>
<dbReference type="InterPro" id="IPR013653">
    <property type="entry name" value="GCN5-like_dom"/>
</dbReference>